<dbReference type="GO" id="GO:0016747">
    <property type="term" value="F:acyltransferase activity, transferring groups other than amino-acyl groups"/>
    <property type="evidence" value="ECO:0007669"/>
    <property type="project" value="InterPro"/>
</dbReference>
<proteinExistence type="predicted"/>
<reference evidence="1" key="2">
    <citation type="submission" date="2021-01" db="EMBL/GenBank/DDBJ databases">
        <authorList>
            <person name="Schikora-Tamarit M.A."/>
        </authorList>
    </citation>
    <scope>NUCLEOTIDE SEQUENCE</scope>
    <source>
        <strain evidence="1">CBS2887</strain>
    </source>
</reference>
<reference evidence="1" key="1">
    <citation type="journal article" date="2021" name="Open Biol.">
        <title>Shared evolutionary footprints suggest mitochondrial oxidative damage underlies multiple complex I losses in fungi.</title>
        <authorList>
            <person name="Schikora-Tamarit M.A."/>
            <person name="Marcet-Houben M."/>
            <person name="Nosek J."/>
            <person name="Gabaldon T."/>
        </authorList>
    </citation>
    <scope>NUCLEOTIDE SEQUENCE</scope>
    <source>
        <strain evidence="1">CBS2887</strain>
    </source>
</reference>
<evidence type="ECO:0008006" key="3">
    <source>
        <dbReference type="Google" id="ProtNLM"/>
    </source>
</evidence>
<evidence type="ECO:0000313" key="2">
    <source>
        <dbReference type="Proteomes" id="UP000774326"/>
    </source>
</evidence>
<comment type="caution">
    <text evidence="1">The sequence shown here is derived from an EMBL/GenBank/DDBJ whole genome shotgun (WGS) entry which is preliminary data.</text>
</comment>
<dbReference type="SUPFAM" id="SSF55729">
    <property type="entry name" value="Acyl-CoA N-acyltransferases (Nat)"/>
    <property type="match status" value="1"/>
</dbReference>
<protein>
    <recommendedName>
        <fullName evidence="3">N-acetyltransferase domain-containing protein</fullName>
    </recommendedName>
</protein>
<dbReference type="OrthoDB" id="3980293at2759"/>
<dbReference type="EMBL" id="JAEUBG010005348">
    <property type="protein sequence ID" value="KAH3675776.1"/>
    <property type="molecule type" value="Genomic_DNA"/>
</dbReference>
<accession>A0A9P8PPD4</accession>
<name>A0A9P8PPD4_WICPI</name>
<dbReference type="PANTHER" id="PTHR42791:SF1">
    <property type="entry name" value="N-ACETYLTRANSFERASE DOMAIN-CONTAINING PROTEIN"/>
    <property type="match status" value="1"/>
</dbReference>
<gene>
    <name evidence="1" type="ORF">WICPIJ_009229</name>
</gene>
<dbReference type="InterPro" id="IPR052523">
    <property type="entry name" value="Trichothecene_AcTrans"/>
</dbReference>
<dbReference type="InterPro" id="IPR016181">
    <property type="entry name" value="Acyl_CoA_acyltransferase"/>
</dbReference>
<dbReference type="AlphaFoldDB" id="A0A9P8PPD4"/>
<dbReference type="Proteomes" id="UP000774326">
    <property type="component" value="Unassembled WGS sequence"/>
</dbReference>
<sequence>MAQETTDYRQVATTLTLAQDTTNLYRYLNGPKTDIPKDIDATERRVIQYAEAGATILKAGNFDAVAVWESPGGKKVADREKSTVESKELKEHHDKVDSVFKELHGLFGHILVKKEGYHLAFLSKRPDSKEKGVVSGLVRPTLEKANKEGKYVYLEAIDYHAIDIYKHWGFKVVKEWVLEEGVPIAFMVLNGEGIFNL</sequence>
<organism evidence="1 2">
    <name type="scientific">Wickerhamomyces pijperi</name>
    <name type="common">Yeast</name>
    <name type="synonym">Pichia pijperi</name>
    <dbReference type="NCBI Taxonomy" id="599730"/>
    <lineage>
        <taxon>Eukaryota</taxon>
        <taxon>Fungi</taxon>
        <taxon>Dikarya</taxon>
        <taxon>Ascomycota</taxon>
        <taxon>Saccharomycotina</taxon>
        <taxon>Saccharomycetes</taxon>
        <taxon>Phaffomycetales</taxon>
        <taxon>Wickerhamomycetaceae</taxon>
        <taxon>Wickerhamomyces</taxon>
    </lineage>
</organism>
<dbReference type="PANTHER" id="PTHR42791">
    <property type="entry name" value="GNAT FAMILY ACETYLTRANSFERASE"/>
    <property type="match status" value="1"/>
</dbReference>
<keyword evidence="2" id="KW-1185">Reference proteome</keyword>
<dbReference type="Gene3D" id="3.40.630.30">
    <property type="match status" value="1"/>
</dbReference>
<evidence type="ECO:0000313" key="1">
    <source>
        <dbReference type="EMBL" id="KAH3675776.1"/>
    </source>
</evidence>